<feature type="active site" evidence="9">
    <location>
        <position position="115"/>
    </location>
</feature>
<protein>
    <recommendedName>
        <fullName evidence="9">Lipoprotein signal peptidase</fullName>
        <ecNumber evidence="9">3.4.23.36</ecNumber>
    </recommendedName>
    <alternativeName>
        <fullName evidence="9">Prolipoprotein signal peptidase</fullName>
    </alternativeName>
    <alternativeName>
        <fullName evidence="9">Signal peptidase II</fullName>
        <shortName evidence="9">SPase II</shortName>
    </alternativeName>
</protein>
<dbReference type="PROSITE" id="PS00855">
    <property type="entry name" value="SPASE_II"/>
    <property type="match status" value="1"/>
</dbReference>
<comment type="similarity">
    <text evidence="1 9 11">Belongs to the peptidase A8 family.</text>
</comment>
<evidence type="ECO:0000256" key="5">
    <source>
        <dbReference type="ARBA" id="ARBA00022750"/>
    </source>
</evidence>
<evidence type="ECO:0000256" key="9">
    <source>
        <dbReference type="HAMAP-Rule" id="MF_00161"/>
    </source>
</evidence>
<keyword evidence="5 9" id="KW-0064">Aspartyl protease</keyword>
<evidence type="ECO:0000313" key="13">
    <source>
        <dbReference type="Proteomes" id="UP000032431"/>
    </source>
</evidence>
<feature type="transmembrane region" description="Helical" evidence="9">
    <location>
        <begin position="87"/>
        <end position="105"/>
    </location>
</feature>
<evidence type="ECO:0000256" key="10">
    <source>
        <dbReference type="RuleBase" id="RU000594"/>
    </source>
</evidence>
<feature type="active site" evidence="9">
    <location>
        <position position="131"/>
    </location>
</feature>
<dbReference type="NCBIfam" id="TIGR00077">
    <property type="entry name" value="lspA"/>
    <property type="match status" value="1"/>
</dbReference>
<dbReference type="UniPathway" id="UPA00665"/>
<evidence type="ECO:0000256" key="2">
    <source>
        <dbReference type="ARBA" id="ARBA00022475"/>
    </source>
</evidence>
<dbReference type="HAMAP" id="MF_00161">
    <property type="entry name" value="LspA"/>
    <property type="match status" value="1"/>
</dbReference>
<keyword evidence="2 9" id="KW-1003">Cell membrane</keyword>
<dbReference type="GO" id="GO:0004190">
    <property type="term" value="F:aspartic-type endopeptidase activity"/>
    <property type="evidence" value="ECO:0007669"/>
    <property type="project" value="UniProtKB-UniRule"/>
</dbReference>
<organism evidence="12 13">
    <name type="scientific">[Clostridium] cellulosi</name>
    <dbReference type="NCBI Taxonomy" id="29343"/>
    <lineage>
        <taxon>Bacteria</taxon>
        <taxon>Bacillati</taxon>
        <taxon>Bacillota</taxon>
        <taxon>Clostridia</taxon>
        <taxon>Eubacteriales</taxon>
        <taxon>Oscillospiraceae</taxon>
        <taxon>Oscillospiraceae incertae sedis</taxon>
    </lineage>
</organism>
<dbReference type="Pfam" id="PF01252">
    <property type="entry name" value="Peptidase_A8"/>
    <property type="match status" value="1"/>
</dbReference>
<dbReference type="PATRIC" id="fig|29343.3.peg.1671"/>
<evidence type="ECO:0000313" key="12">
    <source>
        <dbReference type="EMBL" id="CDZ24696.1"/>
    </source>
</evidence>
<dbReference type="EC" id="3.4.23.36" evidence="9"/>
<evidence type="ECO:0000256" key="6">
    <source>
        <dbReference type="ARBA" id="ARBA00022801"/>
    </source>
</evidence>
<accession>A0A078KLS5</accession>
<dbReference type="Proteomes" id="UP000032431">
    <property type="component" value="Chromosome I"/>
</dbReference>
<keyword evidence="8 9" id="KW-0472">Membrane</keyword>
<dbReference type="GO" id="GO:0006508">
    <property type="term" value="P:proteolysis"/>
    <property type="evidence" value="ECO:0007669"/>
    <property type="project" value="UniProtKB-KW"/>
</dbReference>
<dbReference type="PRINTS" id="PR00781">
    <property type="entry name" value="LIPOSIGPTASE"/>
</dbReference>
<dbReference type="HOGENOM" id="CLU_083252_3_3_9"/>
<feature type="transmembrane region" description="Helical" evidence="9">
    <location>
        <begin position="62"/>
        <end position="80"/>
    </location>
</feature>
<evidence type="ECO:0000256" key="4">
    <source>
        <dbReference type="ARBA" id="ARBA00022692"/>
    </source>
</evidence>
<dbReference type="EMBL" id="LM995447">
    <property type="protein sequence ID" value="CDZ24696.1"/>
    <property type="molecule type" value="Genomic_DNA"/>
</dbReference>
<dbReference type="KEGG" id="ccel:CCDG5_1586"/>
<evidence type="ECO:0000256" key="1">
    <source>
        <dbReference type="ARBA" id="ARBA00006139"/>
    </source>
</evidence>
<dbReference type="STRING" id="29343.CCDG5_1586"/>
<sequence length="167" mass="18587">MIAVILYCIAVLALVAADQLTKYWAVNSLAEQGSVPVIGDFLRFTYIENTGASFSMLAGKRTFLIVFPAVVLTAVLVVIISHRIKSVKWNISLVLILAGGIGNLIDRIRLGYVVDFIDLHTIHFAIFNVADTFITIGVALLIILFLWQEGVFKRRKTKSGIFTRKKF</sequence>
<dbReference type="AlphaFoldDB" id="A0A078KLS5"/>
<comment type="caution">
    <text evidence="9">Lacks conserved residue(s) required for the propagation of feature annotation.</text>
</comment>
<evidence type="ECO:0000256" key="7">
    <source>
        <dbReference type="ARBA" id="ARBA00022989"/>
    </source>
</evidence>
<dbReference type="PANTHER" id="PTHR33695">
    <property type="entry name" value="LIPOPROTEIN SIGNAL PEPTIDASE"/>
    <property type="match status" value="1"/>
</dbReference>
<keyword evidence="6 9" id="KW-0378">Hydrolase</keyword>
<comment type="function">
    <text evidence="9 10">This protein specifically catalyzes the removal of signal peptides from prolipoproteins.</text>
</comment>
<name>A0A078KLS5_9FIRM</name>
<proteinExistence type="inferred from homology"/>
<gene>
    <name evidence="9" type="primary">lspA</name>
    <name evidence="12" type="ORF">CCDG5_1586</name>
</gene>
<feature type="transmembrane region" description="Helical" evidence="9">
    <location>
        <begin position="125"/>
        <end position="147"/>
    </location>
</feature>
<evidence type="ECO:0000256" key="8">
    <source>
        <dbReference type="ARBA" id="ARBA00023136"/>
    </source>
</evidence>
<reference evidence="13" key="1">
    <citation type="submission" date="2014-07" db="EMBL/GenBank/DDBJ databases">
        <authorList>
            <person name="Wibberg D."/>
        </authorList>
    </citation>
    <scope>NUCLEOTIDE SEQUENCE [LARGE SCALE GENOMIC DNA]</scope>
    <source>
        <strain evidence="13">DG5</strain>
    </source>
</reference>
<dbReference type="GO" id="GO:0005886">
    <property type="term" value="C:plasma membrane"/>
    <property type="evidence" value="ECO:0007669"/>
    <property type="project" value="UniProtKB-SubCell"/>
</dbReference>
<evidence type="ECO:0000256" key="3">
    <source>
        <dbReference type="ARBA" id="ARBA00022670"/>
    </source>
</evidence>
<evidence type="ECO:0000256" key="11">
    <source>
        <dbReference type="RuleBase" id="RU004181"/>
    </source>
</evidence>
<keyword evidence="3 9" id="KW-0645">Protease</keyword>
<keyword evidence="7 9" id="KW-1133">Transmembrane helix</keyword>
<dbReference type="PANTHER" id="PTHR33695:SF1">
    <property type="entry name" value="LIPOPROTEIN SIGNAL PEPTIDASE"/>
    <property type="match status" value="1"/>
</dbReference>
<comment type="pathway">
    <text evidence="9">Protein modification; lipoprotein biosynthesis (signal peptide cleavage).</text>
</comment>
<comment type="subcellular location">
    <subcellularLocation>
        <location evidence="9">Cell membrane</location>
        <topology evidence="9">Multi-pass membrane protein</topology>
    </subcellularLocation>
</comment>
<dbReference type="InterPro" id="IPR001872">
    <property type="entry name" value="Peptidase_A8"/>
</dbReference>
<keyword evidence="4 9" id="KW-0812">Transmembrane</keyword>
<comment type="catalytic activity">
    <reaction evidence="9 10">
        <text>Release of signal peptides from bacterial membrane prolipoproteins. Hydrolyzes -Xaa-Yaa-Zaa-|-(S,diacylglyceryl)Cys-, in which Xaa is hydrophobic (preferably Leu), and Yaa (Ala or Ser) and Zaa (Gly or Ala) have small, neutral side chains.</text>
        <dbReference type="EC" id="3.4.23.36"/>
    </reaction>
</comment>
<keyword evidence="13" id="KW-1185">Reference proteome</keyword>